<evidence type="ECO:0000313" key="16">
    <source>
        <dbReference type="EMBL" id="WVN85784.1"/>
    </source>
</evidence>
<dbReference type="SUPFAM" id="SSF56219">
    <property type="entry name" value="DNase I-like"/>
    <property type="match status" value="1"/>
</dbReference>
<evidence type="ECO:0000256" key="2">
    <source>
        <dbReference type="ARBA" id="ARBA00004760"/>
    </source>
</evidence>
<evidence type="ECO:0000256" key="5">
    <source>
        <dbReference type="ARBA" id="ARBA00022692"/>
    </source>
</evidence>
<evidence type="ECO:0000256" key="12">
    <source>
        <dbReference type="ARBA" id="ARBA00023136"/>
    </source>
</evidence>
<dbReference type="PANTHER" id="PTHR16320">
    <property type="entry name" value="SPHINGOMYELINASE FAMILY MEMBER"/>
    <property type="match status" value="1"/>
</dbReference>
<keyword evidence="12 14" id="KW-0472">Membrane</keyword>
<dbReference type="GO" id="GO:0004767">
    <property type="term" value="F:sphingomyelin phosphodiesterase activity"/>
    <property type="evidence" value="ECO:0007669"/>
    <property type="project" value="InterPro"/>
</dbReference>
<dbReference type="GeneID" id="91085149"/>
<dbReference type="AlphaFoldDB" id="A0AAJ8JP07"/>
<dbReference type="GO" id="GO:0046872">
    <property type="term" value="F:metal ion binding"/>
    <property type="evidence" value="ECO:0007669"/>
    <property type="project" value="UniProtKB-KW"/>
</dbReference>
<dbReference type="EMBL" id="CP143784">
    <property type="protein sequence ID" value="WVN85784.1"/>
    <property type="molecule type" value="Genomic_DNA"/>
</dbReference>
<evidence type="ECO:0000256" key="6">
    <source>
        <dbReference type="ARBA" id="ARBA00022723"/>
    </source>
</evidence>
<keyword evidence="8" id="KW-0460">Magnesium</keyword>
<keyword evidence="10 14" id="KW-1133">Transmembrane helix</keyword>
<keyword evidence="9" id="KW-0746">Sphingolipid metabolism</keyword>
<evidence type="ECO:0000259" key="15">
    <source>
        <dbReference type="Pfam" id="PF03372"/>
    </source>
</evidence>
<keyword evidence="17" id="KW-1185">Reference proteome</keyword>
<feature type="transmembrane region" description="Helical" evidence="14">
    <location>
        <begin position="470"/>
        <end position="490"/>
    </location>
</feature>
<keyword evidence="5 14" id="KW-0812">Transmembrane</keyword>
<evidence type="ECO:0000256" key="1">
    <source>
        <dbReference type="ARBA" id="ARBA00004141"/>
    </source>
</evidence>
<keyword evidence="6" id="KW-0479">Metal-binding</keyword>
<dbReference type="InterPro" id="IPR036691">
    <property type="entry name" value="Endo/exonu/phosph_ase_sf"/>
</dbReference>
<evidence type="ECO:0000256" key="3">
    <source>
        <dbReference type="ARBA" id="ARBA00004991"/>
    </source>
</evidence>
<reference evidence="16" key="2">
    <citation type="journal article" date="2022" name="Elife">
        <title>Obligate sexual reproduction of a homothallic fungus closely related to the Cryptococcus pathogenic species complex.</title>
        <authorList>
            <person name="Passer A.R."/>
            <person name="Clancey S.A."/>
            <person name="Shea T."/>
            <person name="David-Palma M."/>
            <person name="Averette A.F."/>
            <person name="Boekhout T."/>
            <person name="Porcel B.M."/>
            <person name="Nowrousian M."/>
            <person name="Cuomo C.A."/>
            <person name="Sun S."/>
            <person name="Heitman J."/>
            <person name="Coelho M.A."/>
        </authorList>
    </citation>
    <scope>NUCLEOTIDE SEQUENCE</scope>
    <source>
        <strain evidence="16">CBS 7841</strain>
    </source>
</reference>
<evidence type="ECO:0000256" key="13">
    <source>
        <dbReference type="SAM" id="MobiDB-lite"/>
    </source>
</evidence>
<reference evidence="16" key="1">
    <citation type="submission" date="2016-06" db="EMBL/GenBank/DDBJ databases">
        <authorList>
            <person name="Cuomo C."/>
            <person name="Litvintseva A."/>
            <person name="Heitman J."/>
            <person name="Chen Y."/>
            <person name="Sun S."/>
            <person name="Springer D."/>
            <person name="Dromer F."/>
            <person name="Young S."/>
            <person name="Zeng Q."/>
            <person name="Chapman S."/>
            <person name="Gujja S."/>
            <person name="Saif S."/>
            <person name="Birren B."/>
        </authorList>
    </citation>
    <scope>NUCLEOTIDE SEQUENCE</scope>
    <source>
        <strain evidence="16">CBS 7841</strain>
    </source>
</reference>
<evidence type="ECO:0000256" key="14">
    <source>
        <dbReference type="SAM" id="Phobius"/>
    </source>
</evidence>
<feature type="domain" description="Endonuclease/exonuclease/phosphatase" evidence="15">
    <location>
        <begin position="18"/>
        <end position="275"/>
    </location>
</feature>
<accession>A0AAJ8JP07</accession>
<organism evidence="16 17">
    <name type="scientific">Cryptococcus depauperatus CBS 7841</name>
    <dbReference type="NCBI Taxonomy" id="1295531"/>
    <lineage>
        <taxon>Eukaryota</taxon>
        <taxon>Fungi</taxon>
        <taxon>Dikarya</taxon>
        <taxon>Basidiomycota</taxon>
        <taxon>Agaricomycotina</taxon>
        <taxon>Tremellomycetes</taxon>
        <taxon>Tremellales</taxon>
        <taxon>Cryptococcaceae</taxon>
        <taxon>Cryptococcus</taxon>
    </lineage>
</organism>
<evidence type="ECO:0000256" key="4">
    <source>
        <dbReference type="ARBA" id="ARBA00006335"/>
    </source>
</evidence>
<keyword evidence="11" id="KW-0443">Lipid metabolism</keyword>
<dbReference type="Pfam" id="PF03372">
    <property type="entry name" value="Exo_endo_phos"/>
    <property type="match status" value="1"/>
</dbReference>
<dbReference type="GO" id="GO:0016020">
    <property type="term" value="C:membrane"/>
    <property type="evidence" value="ECO:0007669"/>
    <property type="project" value="UniProtKB-SubCell"/>
</dbReference>
<dbReference type="InterPro" id="IPR005135">
    <property type="entry name" value="Endo/exonuclease/phosphatase"/>
</dbReference>
<evidence type="ECO:0000256" key="9">
    <source>
        <dbReference type="ARBA" id="ARBA00022919"/>
    </source>
</evidence>
<keyword evidence="7" id="KW-0378">Hydrolase</keyword>
<dbReference type="InterPro" id="IPR038772">
    <property type="entry name" value="Sph/SMPD2-like"/>
</dbReference>
<gene>
    <name evidence="16" type="ORF">L203_100935</name>
</gene>
<dbReference type="GO" id="GO:0006665">
    <property type="term" value="P:sphingolipid metabolic process"/>
    <property type="evidence" value="ECO:0007669"/>
    <property type="project" value="UniProtKB-KW"/>
</dbReference>
<feature type="compositionally biased region" description="Polar residues" evidence="13">
    <location>
        <begin position="366"/>
        <end position="376"/>
    </location>
</feature>
<comment type="similarity">
    <text evidence="4">Belongs to the neutral sphingomyelinase family.</text>
</comment>
<evidence type="ECO:0000256" key="7">
    <source>
        <dbReference type="ARBA" id="ARBA00022801"/>
    </source>
</evidence>
<comment type="pathway">
    <text evidence="2">Lipid metabolism; sphingolipid metabolism.</text>
</comment>
<sequence length="525" mass="58720">MSSSLSASYDSEHTLKVLSFNVWGLAFISKDRKDRIRAIAEHLASSSYDIVCLQELWVYKDYEIVREEVQSNLPFSRFFHTGALGSGLAIFTRFPLIAAHAFPYSLSGSPAQGFAGDFFVKKAAANVVILHPVMGEVEIWNTHMDFAEERPPDTRQAHRITQSWQLANAIRGGAAKGRYILVMGDFNSQPWSVPIAMMKNHAHLVDSYLSVHPSANDEISSPPTPDEAIKRYGMTCDSPLNSYSSGKRIPEHVLAKGGKRLDYIFYRQPAIARERPLMWRYQKAVKGDQKNRTTFGEPGGHLESGKPLEESVSKAPILKCIDSQVIFTDNVPGRSFSYSDHYALFSTFTIEEPDESTGIRKRTDIPSDQTHPSSSVPLIPTISEAGPEQVNTDMYAARDPFKNQHLRDQSRASMSSSHKLTTIRSALNTIHLYTRLSKQTSKRHLRICAVLIIVLVCLTVGSAWQPKSWLQPIFTIVGGLLGAAAVSFLYTGYIWGRWEEGLLTEVTEEMELELKVTEMVDNIST</sequence>
<evidence type="ECO:0000256" key="11">
    <source>
        <dbReference type="ARBA" id="ARBA00023098"/>
    </source>
</evidence>
<dbReference type="KEGG" id="cdep:91085149"/>
<evidence type="ECO:0000256" key="10">
    <source>
        <dbReference type="ARBA" id="ARBA00022989"/>
    </source>
</evidence>
<feature type="transmembrane region" description="Helical" evidence="14">
    <location>
        <begin position="445"/>
        <end position="464"/>
    </location>
</feature>
<protein>
    <recommendedName>
        <fullName evidence="15">Endonuclease/exonuclease/phosphatase domain-containing protein</fullName>
    </recommendedName>
</protein>
<evidence type="ECO:0000256" key="8">
    <source>
        <dbReference type="ARBA" id="ARBA00022842"/>
    </source>
</evidence>
<proteinExistence type="inferred from homology"/>
<dbReference type="PANTHER" id="PTHR16320:SF24">
    <property type="entry name" value="PHOSPHODIESTERASE, PUTATIVE-RELATED"/>
    <property type="match status" value="1"/>
</dbReference>
<dbReference type="Gene3D" id="3.60.10.10">
    <property type="entry name" value="Endonuclease/exonuclease/phosphatase"/>
    <property type="match status" value="1"/>
</dbReference>
<evidence type="ECO:0000313" key="17">
    <source>
        <dbReference type="Proteomes" id="UP000094043"/>
    </source>
</evidence>
<reference evidence="16" key="3">
    <citation type="submission" date="2024-01" db="EMBL/GenBank/DDBJ databases">
        <authorList>
            <person name="Coelho M.A."/>
            <person name="David-Palma M."/>
            <person name="Shea T."/>
            <person name="Sun S."/>
            <person name="Cuomo C.A."/>
            <person name="Heitman J."/>
        </authorList>
    </citation>
    <scope>NUCLEOTIDE SEQUENCE</scope>
    <source>
        <strain evidence="16">CBS 7841</strain>
    </source>
</reference>
<feature type="region of interest" description="Disordered" evidence="13">
    <location>
        <begin position="355"/>
        <end position="381"/>
    </location>
</feature>
<dbReference type="Proteomes" id="UP000094043">
    <property type="component" value="Chromosome 1"/>
</dbReference>
<name>A0AAJ8JP07_9TREE</name>
<comment type="pathway">
    <text evidence="3">Sphingolipid metabolism.</text>
</comment>
<dbReference type="RefSeq" id="XP_066066484.1">
    <property type="nucleotide sequence ID" value="XM_066210387.1"/>
</dbReference>
<comment type="subcellular location">
    <subcellularLocation>
        <location evidence="1">Membrane</location>
        <topology evidence="1">Multi-pass membrane protein</topology>
    </subcellularLocation>
</comment>